<feature type="signal peptide" evidence="1">
    <location>
        <begin position="1"/>
        <end position="19"/>
    </location>
</feature>
<organism evidence="2">
    <name type="scientific">Rhizophora mucronata</name>
    <name type="common">Asiatic mangrove</name>
    <dbReference type="NCBI Taxonomy" id="61149"/>
    <lineage>
        <taxon>Eukaryota</taxon>
        <taxon>Viridiplantae</taxon>
        <taxon>Streptophyta</taxon>
        <taxon>Embryophyta</taxon>
        <taxon>Tracheophyta</taxon>
        <taxon>Spermatophyta</taxon>
        <taxon>Magnoliopsida</taxon>
        <taxon>eudicotyledons</taxon>
        <taxon>Gunneridae</taxon>
        <taxon>Pentapetalae</taxon>
        <taxon>rosids</taxon>
        <taxon>fabids</taxon>
        <taxon>Malpighiales</taxon>
        <taxon>Rhizophoraceae</taxon>
        <taxon>Rhizophora</taxon>
    </lineage>
</organism>
<keyword evidence="1" id="KW-0732">Signal</keyword>
<dbReference type="AlphaFoldDB" id="A0A2P2NWL0"/>
<evidence type="ECO:0000313" key="2">
    <source>
        <dbReference type="EMBL" id="MBX46721.1"/>
    </source>
</evidence>
<name>A0A2P2NWL0_RHIMU</name>
<dbReference type="EMBL" id="GGEC01066237">
    <property type="protein sequence ID" value="MBX46721.1"/>
    <property type="molecule type" value="Transcribed_RNA"/>
</dbReference>
<sequence length="52" mass="6047">MQRWTTRLLHRILVRLARSRVAFILQTIRAKASAQELSNSLRLPVKFSQTIA</sequence>
<reference evidence="2" key="1">
    <citation type="submission" date="2018-02" db="EMBL/GenBank/DDBJ databases">
        <title>Rhizophora mucronata_Transcriptome.</title>
        <authorList>
            <person name="Meera S.P."/>
            <person name="Sreeshan A."/>
            <person name="Augustine A."/>
        </authorList>
    </citation>
    <scope>NUCLEOTIDE SEQUENCE</scope>
    <source>
        <tissue evidence="2">Leaf</tissue>
    </source>
</reference>
<evidence type="ECO:0000256" key="1">
    <source>
        <dbReference type="SAM" id="SignalP"/>
    </source>
</evidence>
<feature type="chain" id="PRO_5015180821" evidence="1">
    <location>
        <begin position="20"/>
        <end position="52"/>
    </location>
</feature>
<proteinExistence type="predicted"/>
<accession>A0A2P2NWL0</accession>
<protein>
    <submittedName>
        <fullName evidence="2">Uncharacterized protein</fullName>
    </submittedName>
</protein>